<name>A0A1M7YJI0_9BACT</name>
<dbReference type="Proteomes" id="UP000184603">
    <property type="component" value="Unassembled WGS sequence"/>
</dbReference>
<proteinExistence type="predicted"/>
<accession>A0A1M7YJI0</accession>
<evidence type="ECO:0000313" key="1">
    <source>
        <dbReference type="EMBL" id="SHO52769.1"/>
    </source>
</evidence>
<dbReference type="AlphaFoldDB" id="A0A1M7YJI0"/>
<dbReference type="EMBL" id="FRFE01000040">
    <property type="protein sequence ID" value="SHO52769.1"/>
    <property type="molecule type" value="Genomic_DNA"/>
</dbReference>
<protein>
    <submittedName>
        <fullName evidence="1">Uncharacterized protein</fullName>
    </submittedName>
</protein>
<gene>
    <name evidence="1" type="ORF">SAMN02745220_04741</name>
</gene>
<organism evidence="1 2">
    <name type="scientific">Desulfopila aestuarii DSM 18488</name>
    <dbReference type="NCBI Taxonomy" id="1121416"/>
    <lineage>
        <taxon>Bacteria</taxon>
        <taxon>Pseudomonadati</taxon>
        <taxon>Thermodesulfobacteriota</taxon>
        <taxon>Desulfobulbia</taxon>
        <taxon>Desulfobulbales</taxon>
        <taxon>Desulfocapsaceae</taxon>
        <taxon>Desulfopila</taxon>
    </lineage>
</organism>
<keyword evidence="2" id="KW-1185">Reference proteome</keyword>
<sequence>MTGETKNPKKDRVSIGVQISPIDLEIQIVHLLGELNAYPIFLKETQHMTETPSASALLKCDMAGDYTRLIRERTLNLDLMLQGKKQGKDAAHLFLKVIEKGMKIKMDA</sequence>
<evidence type="ECO:0000313" key="2">
    <source>
        <dbReference type="Proteomes" id="UP000184603"/>
    </source>
</evidence>
<dbReference type="STRING" id="1121416.SAMN02745220_04741"/>
<reference evidence="1 2" key="1">
    <citation type="submission" date="2016-12" db="EMBL/GenBank/DDBJ databases">
        <authorList>
            <person name="Song W.-J."/>
            <person name="Kurnit D.M."/>
        </authorList>
    </citation>
    <scope>NUCLEOTIDE SEQUENCE [LARGE SCALE GENOMIC DNA]</scope>
    <source>
        <strain evidence="1 2">DSM 18488</strain>
    </source>
</reference>